<dbReference type="Gene3D" id="1.10.220.150">
    <property type="entry name" value="Arf GTPase activating protein"/>
    <property type="match status" value="1"/>
</dbReference>
<dbReference type="GO" id="GO:0005737">
    <property type="term" value="C:cytoplasm"/>
    <property type="evidence" value="ECO:0007669"/>
    <property type="project" value="TreeGrafter"/>
</dbReference>
<dbReference type="AlphaFoldDB" id="A0A813PIX1"/>
<dbReference type="SMART" id="SM00324">
    <property type="entry name" value="RhoGAP"/>
    <property type="match status" value="2"/>
</dbReference>
<dbReference type="EMBL" id="CAJNON010000006">
    <property type="protein sequence ID" value="CAF0754102.1"/>
    <property type="molecule type" value="Genomic_DNA"/>
</dbReference>
<dbReference type="InterPro" id="IPR008936">
    <property type="entry name" value="Rho_GTPase_activation_prot"/>
</dbReference>
<gene>
    <name evidence="5" type="ORF">VCS650_LOCUS1425</name>
</gene>
<feature type="compositionally biased region" description="Basic and acidic residues" evidence="2">
    <location>
        <begin position="1237"/>
        <end position="1250"/>
    </location>
</feature>
<dbReference type="InterPro" id="IPR038508">
    <property type="entry name" value="ArfGAP_dom_sf"/>
</dbReference>
<dbReference type="Proteomes" id="UP000663891">
    <property type="component" value="Unassembled WGS sequence"/>
</dbReference>
<feature type="region of interest" description="Disordered" evidence="2">
    <location>
        <begin position="1227"/>
        <end position="1250"/>
    </location>
</feature>
<dbReference type="InterPro" id="IPR052227">
    <property type="entry name" value="Arf-Rho-GAP_ANK-PH_domain"/>
</dbReference>
<dbReference type="GO" id="GO:0005096">
    <property type="term" value="F:GTPase activator activity"/>
    <property type="evidence" value="ECO:0007669"/>
    <property type="project" value="InterPro"/>
</dbReference>
<dbReference type="GO" id="GO:0008270">
    <property type="term" value="F:zinc ion binding"/>
    <property type="evidence" value="ECO:0007669"/>
    <property type="project" value="UniProtKB-KW"/>
</dbReference>
<reference evidence="5" key="1">
    <citation type="submission" date="2021-02" db="EMBL/GenBank/DDBJ databases">
        <authorList>
            <person name="Nowell W R."/>
        </authorList>
    </citation>
    <scope>NUCLEOTIDE SEQUENCE</scope>
</reference>
<name>A0A813PIX1_9BILA</name>
<dbReference type="InterPro" id="IPR000198">
    <property type="entry name" value="RhoGAP_dom"/>
</dbReference>
<dbReference type="SUPFAM" id="SSF48350">
    <property type="entry name" value="GTPase activation domain, GAP"/>
    <property type="match status" value="2"/>
</dbReference>
<dbReference type="InterPro" id="IPR037278">
    <property type="entry name" value="ARFGAP/RecO"/>
</dbReference>
<dbReference type="Gene3D" id="1.10.555.10">
    <property type="entry name" value="Rho GTPase activation protein"/>
    <property type="match status" value="2"/>
</dbReference>
<dbReference type="SMART" id="SM00105">
    <property type="entry name" value="ArfGap"/>
    <property type="match status" value="1"/>
</dbReference>
<sequence length="1250" mass="143655">MNDSYDIPSEPRLSNTLYLNRPTPQSRTKMKLKKRLPPTPPDTLPVFLGLDDTVPLDDSSINNHANIYSIQQSTEHSIPYVNQLISSNNPENDDFYVMPRQENPLSCDTYNILTNTNQDNDPRTPPNPSDLTQFYATPPTFAKNFVLESNLSFDDSQDIPNISLDTVPDVIIDTSTNNDIYYSYPEQQIISPREKPVHNNEDKDVFISKLNRVIKQQATAQQQQQQQQPLRSIKKDEGKNYYSIEPVDDTQPLISPLIDDFSNTSLENGDAPILSDKTTDYLDIVRRNPSNSRCADCDCEHPTIAIMSWLLVICKKCAAIHRLLTSDFLRLQSLITTACDPDLIDLLYDYGNQYSNNLLENNSLGILKPTYIATQLEREQYIRKKYFDKLYLQPLPINTKYSLTQDQLNEMLYENVETPDCGKTIHLIMLGANPNYSRQMFAVADHAKRHQQIKQMKIILANGGLSEFDLMKTDTDERILPPYETIVHLVTKHGILKEFLTRYENDRVKIHSITNIFDKNHHHQQNPRYLFEIDLNNVLAICNQSVNSISLKSRSTNLPIINTNSQCILIVDEQTSFNEYVWIFPNELERALWIRELLKRQYSYHQLIYSDFILLTKLNVQEGINAEKQQAIAIVYPGRFVICSDTIFDEVDLRKYCSLKGINAEKQQAIAIVYPGRFVICSDTIFDEVDLRKYCSLTYQKSEEFTGVVLCLVSNRFLYLSSPISKLTDMLYSCLREATKVKILTDLNCQILTSQNVPVLVERFINFIFEHGLESKGKIIHDKSSEYSNLSTSSIYRQAGQETKIKQLLNEFLEDPFNTSLTRENYTEHDVANGLKRFLRQLETPLLGTRQNYDAWLRSTVDSSITPDQLIQYYRGLLVDLKQHFPVHYATLRKMLLHIQTVSMLSDRNGMILSNLVSTFAPCIISQALAPLPMTTTTPMNSYTNEPRERQGINAEKQQAIAIVYPGRFVICSDTIFDEVDLRKYCSLTYQKSEEFTGVVLCLVSNRFLYLSSPISKLTDMLYSCLREATKVKILTDLNCQILTSQNVPVLVERFINFIFEHGLESKGKIIHDKSSEYSYLSTSSIYRQAGQETKIKQLLNEFLEDPFNTSLTRENYTEHDVANGLKRFLRQLETPLLGTRQNYDAWLRSTVDSSITPDQLIQYYRGLLVDLKQHFPVHYATLRKMLLHIQTVSMLSDRNGMILSNLVSTFAPCIISQALAPLPMTTTTPMNSYTNEPRERRGLSLDDID</sequence>
<dbReference type="PROSITE" id="PS50238">
    <property type="entry name" value="RHOGAP"/>
    <property type="match status" value="2"/>
</dbReference>
<feature type="domain" description="Rho-GAP" evidence="4">
    <location>
        <begin position="1036"/>
        <end position="1250"/>
    </location>
</feature>
<dbReference type="PANTHER" id="PTHR45899">
    <property type="entry name" value="RHO GTPASE ACTIVATING PROTEIN AT 15B, ISOFORM C"/>
    <property type="match status" value="1"/>
</dbReference>
<proteinExistence type="predicted"/>
<evidence type="ECO:0000259" key="3">
    <source>
        <dbReference type="PROSITE" id="PS50115"/>
    </source>
</evidence>
<dbReference type="Pfam" id="PF01412">
    <property type="entry name" value="ArfGap"/>
    <property type="match status" value="1"/>
</dbReference>
<evidence type="ECO:0000259" key="4">
    <source>
        <dbReference type="PROSITE" id="PS50238"/>
    </source>
</evidence>
<protein>
    <submittedName>
        <fullName evidence="5">Uncharacterized protein</fullName>
    </submittedName>
</protein>
<dbReference type="OrthoDB" id="29546at2759"/>
<dbReference type="PANTHER" id="PTHR45899:SF2">
    <property type="entry name" value="RHO GTPASE ACTIVATING PROTEIN AT 15B, ISOFORM C"/>
    <property type="match status" value="1"/>
</dbReference>
<feature type="region of interest" description="Disordered" evidence="2">
    <location>
        <begin position="1"/>
        <end position="40"/>
    </location>
</feature>
<evidence type="ECO:0000313" key="6">
    <source>
        <dbReference type="Proteomes" id="UP000663891"/>
    </source>
</evidence>
<feature type="compositionally biased region" description="Polar residues" evidence="2">
    <location>
        <begin position="12"/>
        <end position="27"/>
    </location>
</feature>
<keyword evidence="1" id="KW-0479">Metal-binding</keyword>
<evidence type="ECO:0000256" key="2">
    <source>
        <dbReference type="SAM" id="MobiDB-lite"/>
    </source>
</evidence>
<feature type="domain" description="Rho-GAP" evidence="4">
    <location>
        <begin position="745"/>
        <end position="964"/>
    </location>
</feature>
<accession>A0A813PIX1</accession>
<evidence type="ECO:0000256" key="1">
    <source>
        <dbReference type="PROSITE-ProRule" id="PRU00288"/>
    </source>
</evidence>
<feature type="non-terminal residue" evidence="5">
    <location>
        <position position="1250"/>
    </location>
</feature>
<dbReference type="GO" id="GO:0005547">
    <property type="term" value="F:phosphatidylinositol-3,4,5-trisphosphate binding"/>
    <property type="evidence" value="ECO:0007669"/>
    <property type="project" value="TreeGrafter"/>
</dbReference>
<feature type="domain" description="Arf-GAP" evidence="3">
    <location>
        <begin position="279"/>
        <end position="399"/>
    </location>
</feature>
<dbReference type="GO" id="GO:0007165">
    <property type="term" value="P:signal transduction"/>
    <property type="evidence" value="ECO:0007669"/>
    <property type="project" value="InterPro"/>
</dbReference>
<comment type="caution">
    <text evidence="5">The sequence shown here is derived from an EMBL/GenBank/DDBJ whole genome shotgun (WGS) entry which is preliminary data.</text>
</comment>
<keyword evidence="1" id="KW-0863">Zinc-finger</keyword>
<dbReference type="SUPFAM" id="SSF57863">
    <property type="entry name" value="ArfGap/RecO-like zinc finger"/>
    <property type="match status" value="1"/>
</dbReference>
<dbReference type="InterPro" id="IPR001164">
    <property type="entry name" value="ArfGAP_dom"/>
</dbReference>
<organism evidence="5 6">
    <name type="scientific">Adineta steineri</name>
    <dbReference type="NCBI Taxonomy" id="433720"/>
    <lineage>
        <taxon>Eukaryota</taxon>
        <taxon>Metazoa</taxon>
        <taxon>Spiralia</taxon>
        <taxon>Gnathifera</taxon>
        <taxon>Rotifera</taxon>
        <taxon>Eurotatoria</taxon>
        <taxon>Bdelloidea</taxon>
        <taxon>Adinetida</taxon>
        <taxon>Adinetidae</taxon>
        <taxon>Adineta</taxon>
    </lineage>
</organism>
<dbReference type="Pfam" id="PF00620">
    <property type="entry name" value="RhoGAP"/>
    <property type="match status" value="2"/>
</dbReference>
<dbReference type="PROSITE" id="PS50115">
    <property type="entry name" value="ARFGAP"/>
    <property type="match status" value="1"/>
</dbReference>
<keyword evidence="1" id="KW-0862">Zinc</keyword>
<evidence type="ECO:0000313" key="5">
    <source>
        <dbReference type="EMBL" id="CAF0754102.1"/>
    </source>
</evidence>